<evidence type="ECO:0000256" key="3">
    <source>
        <dbReference type="ARBA" id="ARBA00093310"/>
    </source>
</evidence>
<dbReference type="GO" id="GO:0005509">
    <property type="term" value="F:calcium ion binding"/>
    <property type="evidence" value="ECO:0007669"/>
    <property type="project" value="InterPro"/>
</dbReference>
<keyword evidence="1" id="KW-0479">Metal-binding</keyword>
<evidence type="ECO:0000313" key="6">
    <source>
        <dbReference type="RefSeq" id="XP_042619963.1"/>
    </source>
</evidence>
<feature type="region of interest" description="Disordered" evidence="4">
    <location>
        <begin position="80"/>
        <end position="104"/>
    </location>
</feature>
<dbReference type="FunFam" id="1.10.238.10:FF:000628">
    <property type="entry name" value="Serine/threonine-protein phosphatase 2A regulatory subunit B'' subunit beta"/>
    <property type="match status" value="1"/>
</dbReference>
<dbReference type="GO" id="GO:0000159">
    <property type="term" value="C:protein phosphatase type 2A complex"/>
    <property type="evidence" value="ECO:0007669"/>
    <property type="project" value="TreeGrafter"/>
</dbReference>
<feature type="domain" description="EF-hand" evidence="5">
    <location>
        <begin position="398"/>
        <end position="433"/>
    </location>
</feature>
<dbReference type="PANTHER" id="PTHR14095">
    <property type="entry name" value="PHOSPHATASE 2A REGULATORY SUBUNIT-RELATED"/>
    <property type="match status" value="1"/>
</dbReference>
<dbReference type="PROSITE" id="PS00018">
    <property type="entry name" value="EF_HAND_1"/>
    <property type="match status" value="1"/>
</dbReference>
<dbReference type="Pfam" id="PF17958">
    <property type="entry name" value="EF-hand_13"/>
    <property type="match status" value="1"/>
</dbReference>
<dbReference type="FunFam" id="1.10.238.230:FF:000001">
    <property type="entry name" value="Serine/threonine-protein phosphatase 2A regulatory subunit B'' subunit beta"/>
    <property type="match status" value="1"/>
</dbReference>
<evidence type="ECO:0000259" key="5">
    <source>
        <dbReference type="PROSITE" id="PS50222"/>
    </source>
</evidence>
<dbReference type="Proteomes" id="UP001155660">
    <property type="component" value="Chromosome A9"/>
</dbReference>
<evidence type="ECO:0000256" key="4">
    <source>
        <dbReference type="SAM" id="MobiDB-lite"/>
    </source>
</evidence>
<reference evidence="6" key="1">
    <citation type="submission" date="2025-08" db="UniProtKB">
        <authorList>
            <consortium name="RefSeq"/>
        </authorList>
    </citation>
    <scope>IDENTIFICATION</scope>
    <source>
        <tissue evidence="6">Muscle</tissue>
    </source>
</reference>
<dbReference type="AlphaFoldDB" id="A0A9Q9YGU0"/>
<dbReference type="InterPro" id="IPR002048">
    <property type="entry name" value="EF_hand_dom"/>
</dbReference>
<accession>A0A9Q9YGU0</accession>
<dbReference type="InterPro" id="IPR041534">
    <property type="entry name" value="EF-hand_13"/>
</dbReference>
<dbReference type="RefSeq" id="XP_042619963.1">
    <property type="nucleotide sequence ID" value="XM_042764029.1"/>
</dbReference>
<proteinExistence type="predicted"/>
<dbReference type="Pfam" id="PF21161">
    <property type="entry name" value="P2R3B_EF-hand"/>
    <property type="match status" value="1"/>
</dbReference>
<dbReference type="InterPro" id="IPR048855">
    <property type="entry name" value="P2R3A_B_D_EF-hand"/>
</dbReference>
<dbReference type="InterPro" id="IPR018247">
    <property type="entry name" value="EF_Hand_1_Ca_BS"/>
</dbReference>
<dbReference type="GO" id="GO:0019888">
    <property type="term" value="F:protein phosphatase regulator activity"/>
    <property type="evidence" value="ECO:0007669"/>
    <property type="project" value="TreeGrafter"/>
</dbReference>
<dbReference type="PROSITE" id="PS50222">
    <property type="entry name" value="EF_HAND_2"/>
    <property type="match status" value="1"/>
</dbReference>
<dbReference type="GeneID" id="109096369"/>
<name>A0A9Q9YGU0_CYPCA</name>
<organism evidence="6">
    <name type="scientific">Cyprinus carpio</name>
    <name type="common">Common carp</name>
    <dbReference type="NCBI Taxonomy" id="7962"/>
    <lineage>
        <taxon>Eukaryota</taxon>
        <taxon>Metazoa</taxon>
        <taxon>Chordata</taxon>
        <taxon>Craniata</taxon>
        <taxon>Vertebrata</taxon>
        <taxon>Euteleostomi</taxon>
        <taxon>Actinopterygii</taxon>
        <taxon>Neopterygii</taxon>
        <taxon>Teleostei</taxon>
        <taxon>Ostariophysi</taxon>
        <taxon>Cypriniformes</taxon>
        <taxon>Cyprinidae</taxon>
        <taxon>Cyprininae</taxon>
        <taxon>Cyprinus</taxon>
    </lineage>
</organism>
<comment type="function">
    <text evidence="3">The B regulatory subunit might modulate substrate selectivity and catalytic activity, and might also direct the localization of the catalytic enzyme to a particular subcellular compartment.</text>
</comment>
<feature type="compositionally biased region" description="Polar residues" evidence="4">
    <location>
        <begin position="89"/>
        <end position="103"/>
    </location>
</feature>
<dbReference type="Pfam" id="PF13499">
    <property type="entry name" value="EF-hand_7"/>
    <property type="match status" value="1"/>
</dbReference>
<gene>
    <name evidence="6" type="primary">LOC109096369</name>
</gene>
<dbReference type="PANTHER" id="PTHR14095:SF1">
    <property type="entry name" value="SERINE_THREONINE-PROTEIN PHOSPHATASE 2A REGULATORY SUBUNIT B'' SUBUNIT BETA"/>
    <property type="match status" value="1"/>
</dbReference>
<protein>
    <submittedName>
        <fullName evidence="6">Serine/threonine-protein phosphatase 2A regulatory subunit B'' subunit beta-like isoform X2</fullName>
    </submittedName>
</protein>
<evidence type="ECO:0000256" key="2">
    <source>
        <dbReference type="ARBA" id="ARBA00022837"/>
    </source>
</evidence>
<sequence length="582" mass="67284">MASPLTLQPVLKMKVDELFLFWLSEPSTQAMLKDYLNKIKNGEEIDLSHADFKGTSTLVLIENNNNNIASKINATERTTAGLGAPCSPPSATLPSASGSNNRAGVNARALRRSVSTKKAQAKKEEPVTPALSESIPKFYFPQGQPQANINIDNLISKIEKIFSQFPDERVTIKDMGLVAKACECPLYWKAPLFHAAGGDRRGYVSVHKFVAMWRKVLQSCHDDASKFLHLLAKPGCSYLEQEDFIPFLQDVVDSHTGLAFLKEASDFHSRYITTVVQRIFYNVNRSWTGKITCSELRRSSFLQNVALLEEEEEINQLTEFFSYEHFYVIYCKFWELDTDHDLYIDQRDLMRHNDQAVSHRIIERIFSGAVTRDRKVHKECRLSYADFVWFLISEEDKKTETSIEYWFRCMDLDGDGVLSMYELQYFYQEQCQKLEAMAVEPLPFEDCLCQMLDMVKPEIPGMITLRDLKRCKLSHIFFDTFFNIEKYLDHEQRDPLLAARDAETVGQEISDWERYAAEEYDNLVAEEAANEQNNDGYDNVLDPVDHMTCAFDLRNEKRHLFEIPNPHCNLDLDEYEYEDDFE</sequence>
<keyword evidence="2" id="KW-0106">Calcium</keyword>
<dbReference type="FunFam" id="1.10.238.220:FF:000001">
    <property type="entry name" value="Serine/threonine-protein phosphatase 2A regulatory subunit B'' subunit alpha"/>
    <property type="match status" value="1"/>
</dbReference>
<evidence type="ECO:0000256" key="1">
    <source>
        <dbReference type="ARBA" id="ARBA00022723"/>
    </source>
</evidence>